<accession>A0A2P5W8F5</accession>
<dbReference type="AlphaFoldDB" id="A0A2P5W8F5"/>
<proteinExistence type="predicted"/>
<protein>
    <submittedName>
        <fullName evidence="1">Uncharacterized protein</fullName>
    </submittedName>
</protein>
<name>A0A2P5W8F5_GOSBA</name>
<dbReference type="EMBL" id="KZ668603">
    <property type="protein sequence ID" value="PPR87374.1"/>
    <property type="molecule type" value="Genomic_DNA"/>
</dbReference>
<evidence type="ECO:0000313" key="1">
    <source>
        <dbReference type="EMBL" id="PPR87374.1"/>
    </source>
</evidence>
<reference evidence="1 2" key="1">
    <citation type="submission" date="2015-01" db="EMBL/GenBank/DDBJ databases">
        <title>Genome of allotetraploid Gossypium barbadense reveals genomic plasticity and fiber elongation in cotton evolution.</title>
        <authorList>
            <person name="Chen X."/>
            <person name="Liu X."/>
            <person name="Zhao B."/>
            <person name="Zheng H."/>
            <person name="Hu Y."/>
            <person name="Lu G."/>
            <person name="Yang C."/>
            <person name="Chen J."/>
            <person name="Shan C."/>
            <person name="Zhang L."/>
            <person name="Zhou Y."/>
            <person name="Wang L."/>
            <person name="Guo W."/>
            <person name="Bai Y."/>
            <person name="Ruan J."/>
            <person name="Shangguan X."/>
            <person name="Mao Y."/>
            <person name="Jiang J."/>
            <person name="Zhu Y."/>
            <person name="Lei J."/>
            <person name="Kang H."/>
            <person name="Chen S."/>
            <person name="He X."/>
            <person name="Wang R."/>
            <person name="Wang Y."/>
            <person name="Chen J."/>
            <person name="Wang L."/>
            <person name="Yu S."/>
            <person name="Wang B."/>
            <person name="Wei J."/>
            <person name="Song S."/>
            <person name="Lu X."/>
            <person name="Gao Z."/>
            <person name="Gu W."/>
            <person name="Deng X."/>
            <person name="Ma D."/>
            <person name="Wang S."/>
            <person name="Liang W."/>
            <person name="Fang L."/>
            <person name="Cai C."/>
            <person name="Zhu X."/>
            <person name="Zhou B."/>
            <person name="Zhang Y."/>
            <person name="Chen Z."/>
            <person name="Xu S."/>
            <person name="Zhu R."/>
            <person name="Wang S."/>
            <person name="Zhang T."/>
            <person name="Zhao G."/>
        </authorList>
    </citation>
    <scope>NUCLEOTIDE SEQUENCE [LARGE SCALE GENOMIC DNA]</scope>
    <source>
        <strain evidence="2">cv. Xinhai21</strain>
        <tissue evidence="1">Leaf</tissue>
    </source>
</reference>
<dbReference type="Proteomes" id="UP000239757">
    <property type="component" value="Unassembled WGS sequence"/>
</dbReference>
<evidence type="ECO:0000313" key="2">
    <source>
        <dbReference type="Proteomes" id="UP000239757"/>
    </source>
</evidence>
<gene>
    <name evidence="1" type="ORF">GOBAR_AA33312</name>
</gene>
<organism evidence="1 2">
    <name type="scientific">Gossypium barbadense</name>
    <name type="common">Sea Island cotton</name>
    <name type="synonym">Hibiscus barbadensis</name>
    <dbReference type="NCBI Taxonomy" id="3634"/>
    <lineage>
        <taxon>Eukaryota</taxon>
        <taxon>Viridiplantae</taxon>
        <taxon>Streptophyta</taxon>
        <taxon>Embryophyta</taxon>
        <taxon>Tracheophyta</taxon>
        <taxon>Spermatophyta</taxon>
        <taxon>Magnoliopsida</taxon>
        <taxon>eudicotyledons</taxon>
        <taxon>Gunneridae</taxon>
        <taxon>Pentapetalae</taxon>
        <taxon>rosids</taxon>
        <taxon>malvids</taxon>
        <taxon>Malvales</taxon>
        <taxon>Malvaceae</taxon>
        <taxon>Malvoideae</taxon>
        <taxon>Gossypium</taxon>
    </lineage>
</organism>
<sequence length="222" mass="25510">MNWTRGWWWLRRWVLVLWRDIISNVLGDLLFGRLGEMILRRVGATSFLDHPHTKHARDALWGHLAHERPDGEDPLPMPLCLALNGEDNEIGKVDDVPVRHTPKKVGVVPQRWRECRCLRVARLVGGSARGEGVPTPRGKVVDVEWRVSWSFSSLNSSVYRPKAIPSTGMFNWWTRPPRQNWIIPGKGWRLSAVGPKEDDAPFFFFEAGIAVFFPRQDDMVTL</sequence>